<dbReference type="PANTHER" id="PTHR36439:SF1">
    <property type="entry name" value="DUF1697 DOMAIN-CONTAINING PROTEIN"/>
    <property type="match status" value="1"/>
</dbReference>
<dbReference type="PIRSF" id="PIRSF008502">
    <property type="entry name" value="UCP008502"/>
    <property type="match status" value="1"/>
</dbReference>
<organism evidence="1 2">
    <name type="scientific">Lutibacter aestuarii</name>
    <dbReference type="NCBI Taxonomy" id="861111"/>
    <lineage>
        <taxon>Bacteria</taxon>
        <taxon>Pseudomonadati</taxon>
        <taxon>Bacteroidota</taxon>
        <taxon>Flavobacteriia</taxon>
        <taxon>Flavobacteriales</taxon>
        <taxon>Flavobacteriaceae</taxon>
        <taxon>Lutibacter</taxon>
    </lineage>
</organism>
<name>A0ABW2Z9T9_9FLAO</name>
<reference evidence="2" key="1">
    <citation type="journal article" date="2019" name="Int. J. Syst. Evol. Microbiol.">
        <title>The Global Catalogue of Microorganisms (GCM) 10K type strain sequencing project: providing services to taxonomists for standard genome sequencing and annotation.</title>
        <authorList>
            <consortium name="The Broad Institute Genomics Platform"/>
            <consortium name="The Broad Institute Genome Sequencing Center for Infectious Disease"/>
            <person name="Wu L."/>
            <person name="Ma J."/>
        </authorList>
    </citation>
    <scope>NUCLEOTIDE SEQUENCE [LARGE SCALE GENOMIC DNA]</scope>
    <source>
        <strain evidence="2">CCUG 60022</strain>
    </source>
</reference>
<dbReference type="Pfam" id="PF08002">
    <property type="entry name" value="DUF1697"/>
    <property type="match status" value="1"/>
</dbReference>
<gene>
    <name evidence="1" type="ORF">ACFQZW_12740</name>
</gene>
<dbReference type="PANTHER" id="PTHR36439">
    <property type="entry name" value="BLL4334 PROTEIN"/>
    <property type="match status" value="1"/>
</dbReference>
<dbReference type="Gene3D" id="3.30.70.1280">
    <property type="entry name" value="SP0830-like domains"/>
    <property type="match status" value="1"/>
</dbReference>
<dbReference type="SUPFAM" id="SSF160379">
    <property type="entry name" value="SP0830-like"/>
    <property type="match status" value="1"/>
</dbReference>
<dbReference type="RefSeq" id="WP_298264101.1">
    <property type="nucleotide sequence ID" value="NZ_JBHTIC010000020.1"/>
</dbReference>
<keyword evidence="2" id="KW-1185">Reference proteome</keyword>
<accession>A0ABW2Z9T9</accession>
<dbReference type="InterPro" id="IPR012545">
    <property type="entry name" value="DUF1697"/>
</dbReference>
<evidence type="ECO:0000313" key="2">
    <source>
        <dbReference type="Proteomes" id="UP001597032"/>
    </source>
</evidence>
<sequence length="182" mass="20778">MKTYIAFLRGINVSGKNLIKMVELKQLFIDCGFTKVTTYIQSGNVIFNVSETTTSKIEQTVIDAIRKKFDYEVKVLVISKNELERIFKSNPFIKNNTEIDISKLCVTMLSQKTTINNLAPIKELAANSKDEFILDDKKIYLNCPSGFGKTKLTNNLFEHKLKVDATTRNWKTITKLVELSNQ</sequence>
<evidence type="ECO:0000313" key="1">
    <source>
        <dbReference type="EMBL" id="MFD0762952.1"/>
    </source>
</evidence>
<proteinExistence type="predicted"/>
<comment type="caution">
    <text evidence="1">The sequence shown here is derived from an EMBL/GenBank/DDBJ whole genome shotgun (WGS) entry which is preliminary data.</text>
</comment>
<dbReference type="EMBL" id="JBHTIC010000020">
    <property type="protein sequence ID" value="MFD0762952.1"/>
    <property type="molecule type" value="Genomic_DNA"/>
</dbReference>
<protein>
    <submittedName>
        <fullName evidence="1">DUF1697 domain-containing protein</fullName>
    </submittedName>
</protein>
<dbReference type="Proteomes" id="UP001597032">
    <property type="component" value="Unassembled WGS sequence"/>
</dbReference>